<organism evidence="2 3">
    <name type="scientific">Tritrichomonas musculus</name>
    <dbReference type="NCBI Taxonomy" id="1915356"/>
    <lineage>
        <taxon>Eukaryota</taxon>
        <taxon>Metamonada</taxon>
        <taxon>Parabasalia</taxon>
        <taxon>Tritrichomonadida</taxon>
        <taxon>Tritrichomonadidae</taxon>
        <taxon>Tritrichomonas</taxon>
    </lineage>
</organism>
<dbReference type="InterPro" id="IPR016534">
    <property type="entry name" value="VPS16"/>
</dbReference>
<name>A0ABR2K3D7_9EUKA</name>
<dbReference type="EMBL" id="JAPFFF010000007">
    <property type="protein sequence ID" value="KAK8885622.1"/>
    <property type="molecule type" value="Genomic_DNA"/>
</dbReference>
<evidence type="ECO:0000313" key="3">
    <source>
        <dbReference type="Proteomes" id="UP001470230"/>
    </source>
</evidence>
<keyword evidence="3" id="KW-1185">Reference proteome</keyword>
<evidence type="ECO:0000259" key="1">
    <source>
        <dbReference type="Pfam" id="PF04841"/>
    </source>
</evidence>
<dbReference type="PANTHER" id="PTHR12811">
    <property type="entry name" value="VACUOLAR PROTEIN SORTING VPS16"/>
    <property type="match status" value="1"/>
</dbReference>
<dbReference type="Proteomes" id="UP001470230">
    <property type="component" value="Unassembled WGS sequence"/>
</dbReference>
<dbReference type="PANTHER" id="PTHR12811:SF0">
    <property type="entry name" value="VACUOLAR PROTEIN SORTING-ASSOCIATED PROTEIN 16 HOMOLOG"/>
    <property type="match status" value="1"/>
</dbReference>
<comment type="caution">
    <text evidence="2">The sequence shown here is derived from an EMBL/GenBank/DDBJ whole genome shotgun (WGS) entry which is preliminary data.</text>
</comment>
<dbReference type="InterPro" id="IPR006926">
    <property type="entry name" value="Vps16_N"/>
</dbReference>
<feature type="domain" description="Vps16 N-terminal" evidence="1">
    <location>
        <begin position="61"/>
        <end position="421"/>
    </location>
</feature>
<gene>
    <name evidence="2" type="ORF">M9Y10_041072</name>
</gene>
<accession>A0ABR2K3D7</accession>
<protein>
    <recommendedName>
        <fullName evidence="1">Vps16 N-terminal domain-containing protein</fullName>
    </recommendedName>
</protein>
<reference evidence="2 3" key="1">
    <citation type="submission" date="2024-04" db="EMBL/GenBank/DDBJ databases">
        <title>Tritrichomonas musculus Genome.</title>
        <authorList>
            <person name="Alves-Ferreira E."/>
            <person name="Grigg M."/>
            <person name="Lorenzi H."/>
            <person name="Galac M."/>
        </authorList>
    </citation>
    <scope>NUCLEOTIDE SEQUENCE [LARGE SCALE GENOMIC DNA]</scope>
    <source>
        <strain evidence="2 3">EAF2021</strain>
    </source>
</reference>
<sequence>MKSLIAKCQDETSPFFDRSEKLLNGIVDEIKTFEDNTFVTEKLLQTQNPSNSFFSQNINFEYDMIRIAADGGSIAVIHKAGTEMMMHSINLYDSCLNHINQINLKTSSQIQNFYLTAEEMIVVVYDSTEIEVYDQRGNLIVETIVCPNIEFVIYTAFLPNGFFLVTFAGKVYFVSDFSKLNCISVFCEDLDLIPAIQFCVPVPAEPDKHGPILWGFAEIASNKQTKQLLLCIQENNIQTTDFSEKILNITFSANYQMAAVLLQNSLIICTADFQSAYNRLILEKITVKNITWCGNSTILLNTNKYLLMVGDSPTVIKWPMPGGCYVSNEVDGARIITADNIFYLREISGVPLDFVYYSKDKTKGGKSPAFTFFQKVERPYEFTQSDPCIKIGNKLPEAINGCLEASKFFRKQELVKELLKIVSRYKDDIPNYDSKDYSRVLSHVRVISHLSMPPINMPLTEAQLAHLGHESLVVRLCNRFLHIHAYKIADYLGTKTETIAAHWANCLIRSHASNDEIMKRLRTNDTTIDFVELATIAFELAEKSKTEEGRRSKEELALELAKCVKVKSRTVPLLIRRGQWAAAVEAAVNSNDTSLLVFVLKSATEKQQDDLVRNCITEHRIALDGWLKLHPNDPMKSELLEKSGLTRQSILMKFDEGEPLKNLRDKAKQSKDSFNIDLIDRIDQLSEICKELDIPYNNENINTMTAYDVFDKVLETGDPKKIKNAISILKFSSDEVLSRKVNFAIQTGNTEILHEAAKKAKQSELPYVLIDLAEQKRENEARILLEYISNEETKDRCQQIIIANSASPQDEETHSENN</sequence>
<proteinExistence type="predicted"/>
<dbReference type="Pfam" id="PF04841">
    <property type="entry name" value="Vps16_N"/>
    <property type="match status" value="1"/>
</dbReference>
<evidence type="ECO:0000313" key="2">
    <source>
        <dbReference type="EMBL" id="KAK8885622.1"/>
    </source>
</evidence>